<dbReference type="GO" id="GO:0007411">
    <property type="term" value="P:axon guidance"/>
    <property type="evidence" value="ECO:0007669"/>
    <property type="project" value="TreeGrafter"/>
</dbReference>
<dbReference type="CDD" id="cd00096">
    <property type="entry name" value="Ig"/>
    <property type="match status" value="2"/>
</dbReference>
<feature type="domain" description="Ig-like" evidence="13">
    <location>
        <begin position="664"/>
        <end position="749"/>
    </location>
</feature>
<name>A0A8W8LLN6_MAGGI</name>
<dbReference type="Gene3D" id="2.60.40.10">
    <property type="entry name" value="Immunoglobulins"/>
    <property type="match status" value="4"/>
</dbReference>
<evidence type="ECO:0000313" key="14">
    <source>
        <dbReference type="EnsemblMetazoa" id="G28896.2:cds"/>
    </source>
</evidence>
<organism evidence="14 15">
    <name type="scientific">Magallana gigas</name>
    <name type="common">Pacific oyster</name>
    <name type="synonym">Crassostrea gigas</name>
    <dbReference type="NCBI Taxonomy" id="29159"/>
    <lineage>
        <taxon>Eukaryota</taxon>
        <taxon>Metazoa</taxon>
        <taxon>Spiralia</taxon>
        <taxon>Lophotrochozoa</taxon>
        <taxon>Mollusca</taxon>
        <taxon>Bivalvia</taxon>
        <taxon>Autobranchia</taxon>
        <taxon>Pteriomorphia</taxon>
        <taxon>Ostreida</taxon>
        <taxon>Ostreoidea</taxon>
        <taxon>Ostreidae</taxon>
        <taxon>Magallana</taxon>
    </lineage>
</organism>
<evidence type="ECO:0000256" key="9">
    <source>
        <dbReference type="ARBA" id="ARBA00023180"/>
    </source>
</evidence>
<keyword evidence="10" id="KW-0393">Immunoglobulin domain</keyword>
<dbReference type="InterPro" id="IPR013783">
    <property type="entry name" value="Ig-like_fold"/>
</dbReference>
<feature type="transmembrane region" description="Helical" evidence="11">
    <location>
        <begin position="94"/>
        <end position="115"/>
    </location>
</feature>
<evidence type="ECO:0000256" key="7">
    <source>
        <dbReference type="ARBA" id="ARBA00023136"/>
    </source>
</evidence>
<dbReference type="GO" id="GO:0098609">
    <property type="term" value="P:cell-cell adhesion"/>
    <property type="evidence" value="ECO:0007669"/>
    <property type="project" value="TreeGrafter"/>
</dbReference>
<dbReference type="InterPro" id="IPR017452">
    <property type="entry name" value="GPCR_Rhodpsn_7TM"/>
</dbReference>
<accession>A0A8W8LLN6</accession>
<dbReference type="PANTHER" id="PTHR44170:SF6">
    <property type="entry name" value="CONTACTIN"/>
    <property type="match status" value="1"/>
</dbReference>
<evidence type="ECO:0000256" key="4">
    <source>
        <dbReference type="ARBA" id="ARBA00022729"/>
    </source>
</evidence>
<feature type="transmembrane region" description="Helical" evidence="11">
    <location>
        <begin position="297"/>
        <end position="321"/>
    </location>
</feature>
<feature type="transmembrane region" description="Helical" evidence="11">
    <location>
        <begin position="187"/>
        <end position="207"/>
    </location>
</feature>
<dbReference type="AlphaFoldDB" id="A0A8W8LLN6"/>
<feature type="transmembrane region" description="Helical" evidence="11">
    <location>
        <begin position="56"/>
        <end position="82"/>
    </location>
</feature>
<dbReference type="InterPro" id="IPR007110">
    <property type="entry name" value="Ig-like_dom"/>
</dbReference>
<feature type="domain" description="G-protein coupled receptors family 1 profile" evidence="12">
    <location>
        <begin position="37"/>
        <end position="304"/>
    </location>
</feature>
<keyword evidence="8" id="KW-1015">Disulfide bond</keyword>
<dbReference type="PANTHER" id="PTHR44170">
    <property type="entry name" value="PROTEIN SIDEKICK"/>
    <property type="match status" value="1"/>
</dbReference>
<keyword evidence="4" id="KW-0732">Signal</keyword>
<keyword evidence="2" id="KW-1003">Cell membrane</keyword>
<evidence type="ECO:0000256" key="2">
    <source>
        <dbReference type="ARBA" id="ARBA00022475"/>
    </source>
</evidence>
<keyword evidence="5" id="KW-0677">Repeat</keyword>
<evidence type="ECO:0000259" key="12">
    <source>
        <dbReference type="PROSITE" id="PS50262"/>
    </source>
</evidence>
<keyword evidence="15" id="KW-1185">Reference proteome</keyword>
<dbReference type="SMART" id="SM00409">
    <property type="entry name" value="IG"/>
    <property type="match status" value="4"/>
</dbReference>
<dbReference type="FunFam" id="2.60.40.10:FF:000273">
    <property type="entry name" value="contactin-3 isoform X1"/>
    <property type="match status" value="1"/>
</dbReference>
<dbReference type="SUPFAM" id="SSF81321">
    <property type="entry name" value="Family A G protein-coupled receptor-like"/>
    <property type="match status" value="1"/>
</dbReference>
<feature type="transmembrane region" description="Helical" evidence="11">
    <location>
        <begin position="25"/>
        <end position="47"/>
    </location>
</feature>
<evidence type="ECO:0000313" key="15">
    <source>
        <dbReference type="Proteomes" id="UP000005408"/>
    </source>
</evidence>
<dbReference type="PROSITE" id="PS50835">
    <property type="entry name" value="IG_LIKE"/>
    <property type="match status" value="4"/>
</dbReference>
<evidence type="ECO:0000256" key="10">
    <source>
        <dbReference type="ARBA" id="ARBA00023319"/>
    </source>
</evidence>
<evidence type="ECO:0000256" key="6">
    <source>
        <dbReference type="ARBA" id="ARBA00022989"/>
    </source>
</evidence>
<feature type="transmembrane region" description="Helical" evidence="11">
    <location>
        <begin position="136"/>
        <end position="153"/>
    </location>
</feature>
<evidence type="ECO:0000256" key="1">
    <source>
        <dbReference type="ARBA" id="ARBA00004236"/>
    </source>
</evidence>
<dbReference type="PROSITE" id="PS50262">
    <property type="entry name" value="G_PROTEIN_RECEP_F1_2"/>
    <property type="match status" value="1"/>
</dbReference>
<evidence type="ECO:0000256" key="11">
    <source>
        <dbReference type="SAM" id="Phobius"/>
    </source>
</evidence>
<feature type="domain" description="Ig-like" evidence="13">
    <location>
        <begin position="564"/>
        <end position="644"/>
    </location>
</feature>
<dbReference type="GO" id="GO:0004930">
    <property type="term" value="F:G protein-coupled receptor activity"/>
    <property type="evidence" value="ECO:0007669"/>
    <property type="project" value="InterPro"/>
</dbReference>
<keyword evidence="6 11" id="KW-1133">Transmembrane helix</keyword>
<dbReference type="Pfam" id="PF13927">
    <property type="entry name" value="Ig_3"/>
    <property type="match status" value="3"/>
</dbReference>
<feature type="domain" description="Ig-like" evidence="13">
    <location>
        <begin position="437"/>
        <end position="528"/>
    </location>
</feature>
<keyword evidence="9" id="KW-0325">Glycoprotein</keyword>
<dbReference type="Proteomes" id="UP000005408">
    <property type="component" value="Unassembled WGS sequence"/>
</dbReference>
<evidence type="ECO:0000256" key="8">
    <source>
        <dbReference type="ARBA" id="ARBA00023157"/>
    </source>
</evidence>
<dbReference type="GO" id="GO:0030424">
    <property type="term" value="C:axon"/>
    <property type="evidence" value="ECO:0007669"/>
    <property type="project" value="TreeGrafter"/>
</dbReference>
<dbReference type="SUPFAM" id="SSF48726">
    <property type="entry name" value="Immunoglobulin"/>
    <property type="match status" value="4"/>
</dbReference>
<evidence type="ECO:0000256" key="3">
    <source>
        <dbReference type="ARBA" id="ARBA00022692"/>
    </source>
</evidence>
<keyword evidence="7 11" id="KW-0472">Membrane</keyword>
<comment type="subcellular location">
    <subcellularLocation>
        <location evidence="1">Cell membrane</location>
    </subcellularLocation>
</comment>
<feature type="domain" description="Ig-like" evidence="13">
    <location>
        <begin position="756"/>
        <end position="840"/>
    </location>
</feature>
<dbReference type="InterPro" id="IPR036179">
    <property type="entry name" value="Ig-like_dom_sf"/>
</dbReference>
<evidence type="ECO:0000259" key="13">
    <source>
        <dbReference type="PROSITE" id="PS50835"/>
    </source>
</evidence>
<dbReference type="SMART" id="SM00408">
    <property type="entry name" value="IGc2"/>
    <property type="match status" value="3"/>
</dbReference>
<dbReference type="InterPro" id="IPR003598">
    <property type="entry name" value="Ig_sub2"/>
</dbReference>
<dbReference type="Pfam" id="PF00001">
    <property type="entry name" value="7tm_1"/>
    <property type="match status" value="1"/>
</dbReference>
<dbReference type="GO" id="GO:0005886">
    <property type="term" value="C:plasma membrane"/>
    <property type="evidence" value="ECO:0007669"/>
    <property type="project" value="UniProtKB-SubCell"/>
</dbReference>
<protein>
    <submittedName>
        <fullName evidence="14">Uncharacterized protein</fullName>
    </submittedName>
</protein>
<proteinExistence type="predicted"/>
<dbReference type="EnsemblMetazoa" id="G28896.2">
    <property type="protein sequence ID" value="G28896.2:cds"/>
    <property type="gene ID" value="G28896"/>
</dbReference>
<keyword evidence="3 11" id="KW-0812">Transmembrane</keyword>
<reference evidence="14" key="1">
    <citation type="submission" date="2022-08" db="UniProtKB">
        <authorList>
            <consortium name="EnsemblMetazoa"/>
        </authorList>
    </citation>
    <scope>IDENTIFICATION</scope>
    <source>
        <strain evidence="14">05x7-T-G4-1.051#20</strain>
    </source>
</reference>
<dbReference type="Gene3D" id="1.20.1070.10">
    <property type="entry name" value="Rhodopsin 7-helix transmembrane proteins"/>
    <property type="match status" value="1"/>
</dbReference>
<dbReference type="InterPro" id="IPR000276">
    <property type="entry name" value="GPCR_Rhodpsn"/>
</dbReference>
<dbReference type="CDD" id="cd00637">
    <property type="entry name" value="7tm_classA_rhodopsin-like"/>
    <property type="match status" value="1"/>
</dbReference>
<sequence>MAEENLTDISFIYNDYQRALTSNTAFAVFGTLVGIVGNFVIIVFYFLRWRVNEERYFIPILAFVDCMACISGGCLYVLSNLFWLHFPSDVLCRLLYFIHVFISAVSGHIILAISVQRYLLICKPYGPHLTLFRKRTSLVLITIVSLVYSLPVLKISGTALTQETYQEKPVVYMECYFVTNNTPIHSFYTYLLLVITLANIAAVIAVYSPFIRKYRSVISTKNPDSNSVNISTIDLFRQRLNTGSTQTDSFHESGQENNSALQGEADNLNQTRPFESREDTSRAVTIRKKRMVTRMSLMFSVIIIVHQNGLSIIQSATNLYFIHMKHILKLKLFVRNNWYTSGVVSLEQDNFLALESLSNQLSGLIWWSKFSKLNNSGFHVIYQYNEGQYSLTKGDGSKKYSYTCETAKSEAFRITQGYRDFTYGTNYPDEESAPRGPKFYLYPTDTEILGSTSEVYLECAATGLTQPTYQWTITREDGQTRPIVGPRYIVTNGRVSINNPQVALDGGSYQCSAKNEFGVVLTPPVVLSFAERCMCFHCLTVDLGEFSNVDTAPIRPLEYQGTVIQCPKISSTSSLSISYNWIKDQTTPINSRLTPYLFISGDGQLYFSEVTRGDNGMYFCMATLTYPTDRDNYAGSFQSPSRISTGIPLQVQGSPSGILNVQIPDSFIQVFPRQPVVGVDVRLECFAYGSGPLVYQWFLPTLRDPGTRVRFTDSDRVLTIVGVTLQDARVYTCVCSSRRSGTRDQKTFHLAIEAKPVFTVPLRDQHADRESELVWRCQAFGIPRPTYTWYRNGQLLSGDSDLVITGNTLTIPRLGESQAGMYQCMASNSHGVVTSTAQLRVLCIQ</sequence>
<dbReference type="InterPro" id="IPR003599">
    <property type="entry name" value="Ig_sub"/>
</dbReference>
<evidence type="ECO:0000256" key="5">
    <source>
        <dbReference type="ARBA" id="ARBA00022737"/>
    </source>
</evidence>